<gene>
    <name evidence="2" type="ORF">ACFQ2T_05855</name>
</gene>
<name>A0ABW3PAW9_9PROT</name>
<dbReference type="Pfam" id="PF13391">
    <property type="entry name" value="HNH_2"/>
    <property type="match status" value="1"/>
</dbReference>
<dbReference type="EMBL" id="JBHTLN010000001">
    <property type="protein sequence ID" value="MFD1122018.1"/>
    <property type="molecule type" value="Genomic_DNA"/>
</dbReference>
<accession>A0ABW3PAW9</accession>
<dbReference type="RefSeq" id="WP_379031773.1">
    <property type="nucleotide sequence ID" value="NZ_JBHTLN010000001.1"/>
</dbReference>
<evidence type="ECO:0000259" key="1">
    <source>
        <dbReference type="Pfam" id="PF13391"/>
    </source>
</evidence>
<protein>
    <submittedName>
        <fullName evidence="2">HNH endonuclease</fullName>
    </submittedName>
</protein>
<keyword evidence="3" id="KW-1185">Reference proteome</keyword>
<reference evidence="3" key="1">
    <citation type="journal article" date="2019" name="Int. J. Syst. Evol. Microbiol.">
        <title>The Global Catalogue of Microorganisms (GCM) 10K type strain sequencing project: providing services to taxonomists for standard genome sequencing and annotation.</title>
        <authorList>
            <consortium name="The Broad Institute Genomics Platform"/>
            <consortium name="The Broad Institute Genome Sequencing Center for Infectious Disease"/>
            <person name="Wu L."/>
            <person name="Ma J."/>
        </authorList>
    </citation>
    <scope>NUCLEOTIDE SEQUENCE [LARGE SCALE GENOMIC DNA]</scope>
    <source>
        <strain evidence="3">CCUG 58411</strain>
    </source>
</reference>
<evidence type="ECO:0000313" key="2">
    <source>
        <dbReference type="EMBL" id="MFD1122018.1"/>
    </source>
</evidence>
<feature type="domain" description="HNH nuclease" evidence="1">
    <location>
        <begin position="211"/>
        <end position="262"/>
    </location>
</feature>
<dbReference type="Proteomes" id="UP001597206">
    <property type="component" value="Unassembled WGS sequence"/>
</dbReference>
<keyword evidence="2" id="KW-0540">Nuclease</keyword>
<proteinExistence type="predicted"/>
<dbReference type="GO" id="GO:0004519">
    <property type="term" value="F:endonuclease activity"/>
    <property type="evidence" value="ECO:0007669"/>
    <property type="project" value="UniProtKB-KW"/>
</dbReference>
<evidence type="ECO:0000313" key="3">
    <source>
        <dbReference type="Proteomes" id="UP001597206"/>
    </source>
</evidence>
<organism evidence="2 3">
    <name type="scientific">Methylophilus flavus</name>
    <dbReference type="NCBI Taxonomy" id="640084"/>
    <lineage>
        <taxon>Bacteria</taxon>
        <taxon>Pseudomonadati</taxon>
        <taxon>Pseudomonadota</taxon>
        <taxon>Betaproteobacteria</taxon>
        <taxon>Nitrosomonadales</taxon>
        <taxon>Methylophilaceae</taxon>
        <taxon>Methylophilus</taxon>
    </lineage>
</organism>
<keyword evidence="2" id="KW-0255">Endonuclease</keyword>
<sequence>MKYWWVSQGQTYKQEVYEGFMWSPKYSKNGRHNQFFDNMTKVEPGDVIFSYFNQAINAIGIAQSRAKSEPKPQFGKVGANWSNEGWLVDVEFSLVDAPLSLSKHMDTLASTLPSKYSPIKVNGDGNQVYLCSLPVPMANELKRLLNGQVEGVLAKHDAIDTVDQNVNLDDEEEKLLASRTDIGERFKLQLIKARRGQGLFRKNLSDVESVCRVSGVTVATHLIASHIKPWRDSTDEEKIDGNNGLLLSPHVDHLFDRGYITFSDNGKMIVSSELSDGLLKHWAIEPTKHCGEFNDFQKEYMRYHRDNMFKK</sequence>
<comment type="caution">
    <text evidence="2">The sequence shown here is derived from an EMBL/GenBank/DDBJ whole genome shotgun (WGS) entry which is preliminary data.</text>
</comment>
<keyword evidence="2" id="KW-0378">Hydrolase</keyword>
<dbReference type="InterPro" id="IPR003615">
    <property type="entry name" value="HNH_nuc"/>
</dbReference>